<feature type="compositionally biased region" description="Polar residues" evidence="5">
    <location>
        <begin position="152"/>
        <end position="161"/>
    </location>
</feature>
<reference evidence="7" key="1">
    <citation type="submission" date="2022-12" db="EMBL/GenBank/DDBJ databases">
        <title>Draft genome assemblies for two species of Escallonia (Escalloniales).</title>
        <authorList>
            <person name="Chanderbali A."/>
            <person name="Dervinis C."/>
            <person name="Anghel I."/>
            <person name="Soltis D."/>
            <person name="Soltis P."/>
            <person name="Zapata F."/>
        </authorList>
    </citation>
    <scope>NUCLEOTIDE SEQUENCE</scope>
    <source>
        <strain evidence="7">UCBG64.0493</strain>
        <tissue evidence="7">Leaf</tissue>
    </source>
</reference>
<proteinExistence type="predicted"/>
<evidence type="ECO:0000256" key="4">
    <source>
        <dbReference type="PROSITE-ProRule" id="PRU00175"/>
    </source>
</evidence>
<gene>
    <name evidence="7" type="ORF">RJ639_019815</name>
</gene>
<keyword evidence="1" id="KW-0479">Metal-binding</keyword>
<dbReference type="PANTHER" id="PTHR31150">
    <property type="entry name" value="EXPRESSED PROTEIN"/>
    <property type="match status" value="1"/>
</dbReference>
<dbReference type="PROSITE" id="PS50089">
    <property type="entry name" value="ZF_RING_2"/>
    <property type="match status" value="1"/>
</dbReference>
<dbReference type="Pfam" id="PF13445">
    <property type="entry name" value="zf-RING_UBOX"/>
    <property type="match status" value="1"/>
</dbReference>
<feature type="region of interest" description="Disordered" evidence="5">
    <location>
        <begin position="54"/>
        <end position="184"/>
    </location>
</feature>
<feature type="compositionally biased region" description="Polar residues" evidence="5">
    <location>
        <begin position="169"/>
        <end position="184"/>
    </location>
</feature>
<dbReference type="InterPro" id="IPR013083">
    <property type="entry name" value="Znf_RING/FYVE/PHD"/>
</dbReference>
<protein>
    <recommendedName>
        <fullName evidence="6">RING-type domain-containing protein</fullName>
    </recommendedName>
</protein>
<feature type="compositionally biased region" description="Polar residues" evidence="5">
    <location>
        <begin position="110"/>
        <end position="129"/>
    </location>
</feature>
<dbReference type="EMBL" id="JAVXUP010002480">
    <property type="protein sequence ID" value="KAK3003050.1"/>
    <property type="molecule type" value="Genomic_DNA"/>
</dbReference>
<dbReference type="Proteomes" id="UP001188597">
    <property type="component" value="Unassembled WGS sequence"/>
</dbReference>
<name>A0AA88V9Q2_9ASTE</name>
<keyword evidence="2 4" id="KW-0863">Zinc-finger</keyword>
<keyword evidence="8" id="KW-1185">Reference proteome</keyword>
<evidence type="ECO:0000259" key="6">
    <source>
        <dbReference type="PROSITE" id="PS50089"/>
    </source>
</evidence>
<feature type="domain" description="RING-type" evidence="6">
    <location>
        <begin position="221"/>
        <end position="284"/>
    </location>
</feature>
<comment type="caution">
    <text evidence="7">The sequence shown here is derived from an EMBL/GenBank/DDBJ whole genome shotgun (WGS) entry which is preliminary data.</text>
</comment>
<dbReference type="PANTHER" id="PTHR31150:SF6">
    <property type="entry name" value="ZINC ION BINDING PROTEIN"/>
    <property type="match status" value="1"/>
</dbReference>
<dbReference type="AlphaFoldDB" id="A0AA88V9Q2"/>
<dbReference type="SMART" id="SM00184">
    <property type="entry name" value="RING"/>
    <property type="match status" value="1"/>
</dbReference>
<dbReference type="SUPFAM" id="SSF57850">
    <property type="entry name" value="RING/U-box"/>
    <property type="match status" value="1"/>
</dbReference>
<evidence type="ECO:0000256" key="3">
    <source>
        <dbReference type="ARBA" id="ARBA00022833"/>
    </source>
</evidence>
<evidence type="ECO:0000256" key="1">
    <source>
        <dbReference type="ARBA" id="ARBA00022723"/>
    </source>
</evidence>
<sequence>MEPLVTGSAAWLSWFIGISSSDRRPRVNAYFIQITSQAGGKRFMVELSGRLGLGQARQDEPTQSSKVSAERHEIRRPSAPKDPGSPISRHRPQETSLSDDPAQVYEVRVTQKTSGSNDLAPSISGTKPTEASKDPARSISRTIPSEAFTDPAPSTSRTKPSQAYKDPAQISTKTRPSISGTKLTSSHAIPKHLITSDVSSTIDSLGLQVFDQECEPVGQNCPLCYKDLSAGPNPLSYESEYEEGYAPSRLPVVSVLPCGHTFHSECLELALTKEQSSDPPCFLCFSCMV</sequence>
<evidence type="ECO:0000256" key="5">
    <source>
        <dbReference type="SAM" id="MobiDB-lite"/>
    </source>
</evidence>
<evidence type="ECO:0000313" key="7">
    <source>
        <dbReference type="EMBL" id="KAK3003050.1"/>
    </source>
</evidence>
<evidence type="ECO:0000313" key="8">
    <source>
        <dbReference type="Proteomes" id="UP001188597"/>
    </source>
</evidence>
<dbReference type="GO" id="GO:0008270">
    <property type="term" value="F:zinc ion binding"/>
    <property type="evidence" value="ECO:0007669"/>
    <property type="project" value="UniProtKB-KW"/>
</dbReference>
<dbReference type="InterPro" id="IPR027370">
    <property type="entry name" value="Znf-RING_euk"/>
</dbReference>
<keyword evidence="3" id="KW-0862">Zinc</keyword>
<dbReference type="Gene3D" id="3.30.40.10">
    <property type="entry name" value="Zinc/RING finger domain, C3HC4 (zinc finger)"/>
    <property type="match status" value="1"/>
</dbReference>
<accession>A0AA88V9Q2</accession>
<evidence type="ECO:0000256" key="2">
    <source>
        <dbReference type="ARBA" id="ARBA00022771"/>
    </source>
</evidence>
<dbReference type="InterPro" id="IPR001841">
    <property type="entry name" value="Znf_RING"/>
</dbReference>
<organism evidence="7 8">
    <name type="scientific">Escallonia herrerae</name>
    <dbReference type="NCBI Taxonomy" id="1293975"/>
    <lineage>
        <taxon>Eukaryota</taxon>
        <taxon>Viridiplantae</taxon>
        <taxon>Streptophyta</taxon>
        <taxon>Embryophyta</taxon>
        <taxon>Tracheophyta</taxon>
        <taxon>Spermatophyta</taxon>
        <taxon>Magnoliopsida</taxon>
        <taxon>eudicotyledons</taxon>
        <taxon>Gunneridae</taxon>
        <taxon>Pentapetalae</taxon>
        <taxon>asterids</taxon>
        <taxon>campanulids</taxon>
        <taxon>Escalloniales</taxon>
        <taxon>Escalloniaceae</taxon>
        <taxon>Escallonia</taxon>
    </lineage>
</organism>